<evidence type="ECO:0000256" key="1">
    <source>
        <dbReference type="ARBA" id="ARBA00005791"/>
    </source>
</evidence>
<feature type="domain" description="Thioredoxin" evidence="8">
    <location>
        <begin position="57"/>
        <end position="225"/>
    </location>
</feature>
<dbReference type="RefSeq" id="WP_158036056.1">
    <property type="nucleotide sequence ID" value="NZ_BAAAZV010000017.1"/>
</dbReference>
<keyword evidence="2" id="KW-0732">Signal</keyword>
<feature type="transmembrane region" description="Helical" evidence="7">
    <location>
        <begin position="44"/>
        <end position="62"/>
    </location>
</feature>
<evidence type="ECO:0000256" key="2">
    <source>
        <dbReference type="ARBA" id="ARBA00022729"/>
    </source>
</evidence>
<evidence type="ECO:0000313" key="10">
    <source>
        <dbReference type="Proteomes" id="UP000481339"/>
    </source>
</evidence>
<dbReference type="PROSITE" id="PS51352">
    <property type="entry name" value="THIOREDOXIN_2"/>
    <property type="match status" value="1"/>
</dbReference>
<dbReference type="GO" id="GO:0016491">
    <property type="term" value="F:oxidoreductase activity"/>
    <property type="evidence" value="ECO:0007669"/>
    <property type="project" value="UniProtKB-KW"/>
</dbReference>
<comment type="similarity">
    <text evidence="1">Belongs to the thioredoxin family. DsbA subfamily.</text>
</comment>
<gene>
    <name evidence="9" type="ORF">F8O02_04480</name>
</gene>
<keyword evidence="7" id="KW-0472">Membrane</keyword>
<name>A0A7C8BU66_9MICO</name>
<evidence type="ECO:0000256" key="3">
    <source>
        <dbReference type="ARBA" id="ARBA00023002"/>
    </source>
</evidence>
<keyword evidence="3" id="KW-0560">Oxidoreductase</keyword>
<comment type="caution">
    <text evidence="9">The sequence shown here is derived from an EMBL/GenBank/DDBJ whole genome shotgun (WGS) entry which is preliminary data.</text>
</comment>
<dbReference type="EMBL" id="WBKA01000003">
    <property type="protein sequence ID" value="KAB1632278.1"/>
    <property type="molecule type" value="Genomic_DNA"/>
</dbReference>
<evidence type="ECO:0000313" key="9">
    <source>
        <dbReference type="EMBL" id="KAB1632278.1"/>
    </source>
</evidence>
<feature type="compositionally biased region" description="Low complexity" evidence="6">
    <location>
        <begin position="1"/>
        <end position="27"/>
    </location>
</feature>
<dbReference type="InterPro" id="IPR013766">
    <property type="entry name" value="Thioredoxin_domain"/>
</dbReference>
<dbReference type="InterPro" id="IPR012336">
    <property type="entry name" value="Thioredoxin-like_fold"/>
</dbReference>
<dbReference type="Gene3D" id="3.40.30.10">
    <property type="entry name" value="Glutaredoxin"/>
    <property type="match status" value="1"/>
</dbReference>
<protein>
    <submittedName>
        <fullName evidence="9">Thioredoxin domain-containing protein</fullName>
    </submittedName>
</protein>
<dbReference type="PANTHER" id="PTHR13887">
    <property type="entry name" value="GLUTATHIONE S-TRANSFERASE KAPPA"/>
    <property type="match status" value="1"/>
</dbReference>
<dbReference type="InterPro" id="IPR036249">
    <property type="entry name" value="Thioredoxin-like_sf"/>
</dbReference>
<dbReference type="PANTHER" id="PTHR13887:SF14">
    <property type="entry name" value="DISULFIDE BOND FORMATION PROTEIN D"/>
    <property type="match status" value="1"/>
</dbReference>
<evidence type="ECO:0000256" key="6">
    <source>
        <dbReference type="SAM" id="MobiDB-lite"/>
    </source>
</evidence>
<dbReference type="OrthoDB" id="117402at2"/>
<evidence type="ECO:0000256" key="4">
    <source>
        <dbReference type="ARBA" id="ARBA00023157"/>
    </source>
</evidence>
<keyword evidence="4" id="KW-1015">Disulfide bond</keyword>
<proteinExistence type="inferred from homology"/>
<dbReference type="AlphaFoldDB" id="A0A7C8BU66"/>
<dbReference type="SUPFAM" id="SSF52833">
    <property type="entry name" value="Thioredoxin-like"/>
    <property type="match status" value="1"/>
</dbReference>
<accession>A0A7C8BU66</accession>
<evidence type="ECO:0000259" key="8">
    <source>
        <dbReference type="PROSITE" id="PS51352"/>
    </source>
</evidence>
<organism evidence="9 10">
    <name type="scientific">Pseudoclavibacter caeni</name>
    <dbReference type="NCBI Taxonomy" id="908846"/>
    <lineage>
        <taxon>Bacteria</taxon>
        <taxon>Bacillati</taxon>
        <taxon>Actinomycetota</taxon>
        <taxon>Actinomycetes</taxon>
        <taxon>Micrococcales</taxon>
        <taxon>Microbacteriaceae</taxon>
        <taxon>Pseudoclavibacter</taxon>
    </lineage>
</organism>
<dbReference type="Pfam" id="PF13462">
    <property type="entry name" value="Thioredoxin_4"/>
    <property type="match status" value="1"/>
</dbReference>
<dbReference type="Proteomes" id="UP000481339">
    <property type="component" value="Unassembled WGS sequence"/>
</dbReference>
<evidence type="ECO:0000256" key="5">
    <source>
        <dbReference type="ARBA" id="ARBA00023284"/>
    </source>
</evidence>
<keyword evidence="7" id="KW-0812">Transmembrane</keyword>
<keyword evidence="10" id="KW-1185">Reference proteome</keyword>
<sequence>MGNSTRRTTSTTTPQGSGASGARQGQRPQQQIAALRTRLRRAHMANLVLVVIVLLLVVVIVAQQDRTTTASAGASASPSGVLSDQVARADADDPRAIGDIDAPVTIVEWTDLRCPYCASFANQTLPTLLTRYVETGQVRIEFHDVAYFGDESVDAAVAARAAGEQGRYVAYLETLYAAAPETGHPDMPREKLVGFAEQAGVPDISAFTAALDRDDLRQAVEDDTTAANSLGITGVPFFVIGDDTLSGAQSSDTFTKTIETQLQDAEDAA</sequence>
<keyword evidence="7" id="KW-1133">Transmembrane helix</keyword>
<keyword evidence="5" id="KW-0676">Redox-active center</keyword>
<reference evidence="9 10" key="1">
    <citation type="submission" date="2019-09" db="EMBL/GenBank/DDBJ databases">
        <title>Phylogeny of genus Pseudoclavibacter and closely related genus.</title>
        <authorList>
            <person name="Li Y."/>
        </authorList>
    </citation>
    <scope>NUCLEOTIDE SEQUENCE [LARGE SCALE GENOMIC DNA]</scope>
    <source>
        <strain evidence="9 10">JCM 16921</strain>
    </source>
</reference>
<feature type="region of interest" description="Disordered" evidence="6">
    <location>
        <begin position="1"/>
        <end position="29"/>
    </location>
</feature>
<evidence type="ECO:0000256" key="7">
    <source>
        <dbReference type="SAM" id="Phobius"/>
    </source>
</evidence>